<evidence type="ECO:0000256" key="1">
    <source>
        <dbReference type="SAM" id="Coils"/>
    </source>
</evidence>
<keyword evidence="1" id="KW-0175">Coiled coil</keyword>
<evidence type="ECO:0000313" key="4">
    <source>
        <dbReference type="EMBL" id="CAL4947343.1"/>
    </source>
</evidence>
<dbReference type="EMBL" id="OZ075127">
    <property type="protein sequence ID" value="CAL4947343.1"/>
    <property type="molecule type" value="Genomic_DNA"/>
</dbReference>
<keyword evidence="5" id="KW-1185">Reference proteome</keyword>
<evidence type="ECO:0000313" key="5">
    <source>
        <dbReference type="Proteomes" id="UP001497457"/>
    </source>
</evidence>
<organism evidence="4 5">
    <name type="scientific">Urochloa decumbens</name>
    <dbReference type="NCBI Taxonomy" id="240449"/>
    <lineage>
        <taxon>Eukaryota</taxon>
        <taxon>Viridiplantae</taxon>
        <taxon>Streptophyta</taxon>
        <taxon>Embryophyta</taxon>
        <taxon>Tracheophyta</taxon>
        <taxon>Spermatophyta</taxon>
        <taxon>Magnoliopsida</taxon>
        <taxon>Liliopsida</taxon>
        <taxon>Poales</taxon>
        <taxon>Poaceae</taxon>
        <taxon>PACMAD clade</taxon>
        <taxon>Panicoideae</taxon>
        <taxon>Panicodae</taxon>
        <taxon>Paniceae</taxon>
        <taxon>Melinidinae</taxon>
        <taxon>Urochloa</taxon>
    </lineage>
</organism>
<evidence type="ECO:0000256" key="2">
    <source>
        <dbReference type="SAM" id="MobiDB-lite"/>
    </source>
</evidence>
<gene>
    <name evidence="4" type="ORF">URODEC1_LOCUS36694</name>
</gene>
<keyword evidence="3" id="KW-1133">Transmembrane helix</keyword>
<feature type="region of interest" description="Disordered" evidence="2">
    <location>
        <begin position="80"/>
        <end position="105"/>
    </location>
</feature>
<dbReference type="AlphaFoldDB" id="A0ABC8YS78"/>
<name>A0ABC8YS78_9POAL</name>
<dbReference type="Proteomes" id="UP001497457">
    <property type="component" value="Chromosome 17b"/>
</dbReference>
<proteinExistence type="predicted"/>
<accession>A0ABC8YS78</accession>
<evidence type="ECO:0000256" key="3">
    <source>
        <dbReference type="SAM" id="Phobius"/>
    </source>
</evidence>
<sequence>MAAVALLRSVASKITRAPPTLNRPLLARGLHGGARLGLRGSLPQPPTSSESRFVLGAAPAAGLRSLTATLPTPHHRLLHERGLRSRSRRSPNSGVFGSTPPPNSRTDIIRTTITKATNGFVAVTLLVVVIYMYGRLLPALDRLGDKFDALKREKSNLIDILTQAIEAMELLLPEVNDKEPVGETGKGVVDNLEEAHRHFKELEAAIKNIEAEIPELKDLQAKITKLKTELESVHSKRKV</sequence>
<keyword evidence="3" id="KW-0472">Membrane</keyword>
<reference evidence="4" key="1">
    <citation type="submission" date="2024-10" db="EMBL/GenBank/DDBJ databases">
        <authorList>
            <person name="Ryan C."/>
        </authorList>
    </citation>
    <scope>NUCLEOTIDE SEQUENCE [LARGE SCALE GENOMIC DNA]</scope>
</reference>
<feature type="compositionally biased region" description="Basic residues" evidence="2">
    <location>
        <begin position="80"/>
        <end position="89"/>
    </location>
</feature>
<feature type="coiled-coil region" evidence="1">
    <location>
        <begin position="192"/>
        <end position="236"/>
    </location>
</feature>
<feature type="transmembrane region" description="Helical" evidence="3">
    <location>
        <begin position="116"/>
        <end position="134"/>
    </location>
</feature>
<protein>
    <submittedName>
        <fullName evidence="4">Uncharacterized protein</fullName>
    </submittedName>
</protein>
<keyword evidence="3" id="KW-0812">Transmembrane</keyword>